<sequence>MAPASVSLRATVLCLLAWTGLATSDRVYIHPFHLLTYSESSFEELGGDHEEGPPDPTFTPVPIQAKTSAVDEEALRVQLALAVEKLEEVDRLRALEVGTLINLKGLHIYTVLSKTWRTAHVLSPVALFGTLASFYLGAMDPTASKLQTFLGVPVETQSYTSRLDGCKVLSALQTIQGFLVAQGGEQGDARLLLSTVVGLFTAPSLLLKQSFVQGLAPFAPVTLPRSLDLSTNTDLAAEKIKRFIQAVTGWQMSIPLAGFSPDSTLLFNTLVHFQGTMKGFSLLAEPQEFWVDNTTTVSVPMLSGTGTFQHWNDTSNSFSVTRVPFSENACLLLIQPQHTSDLEKVEAHALQVDFLTRKKNLAPRAMRLTMPQLVLEDSYDLQDLLTQAKLPTLLGSEAHLGKISDANLRVGKVLTSVLFELKADKGKQPPEAAQQSGGPEALEVTLNSPFLFVVYEQRAATVHILGRVTNPQPRDGTPGQNVRPQKAGVNL</sequence>
<evidence type="ECO:0000256" key="17">
    <source>
        <dbReference type="SAM" id="SignalP"/>
    </source>
</evidence>
<dbReference type="InterPro" id="IPR042178">
    <property type="entry name" value="Serpin_sf_1"/>
</dbReference>
<comment type="function">
    <text evidence="12">Is a ligand for the G-protein coupled receptor MAS1. Has vasodilator and antidiuretic effects. Has an antithrombotic effect that involves MAS1-mediated release of nitric oxide from platelets.</text>
</comment>
<evidence type="ECO:0000256" key="3">
    <source>
        <dbReference type="ARBA" id="ARBA00009500"/>
    </source>
</evidence>
<dbReference type="InterPro" id="IPR000215">
    <property type="entry name" value="Serpin_fam"/>
</dbReference>
<evidence type="ECO:0000256" key="12">
    <source>
        <dbReference type="ARBA" id="ARBA00029391"/>
    </source>
</evidence>
<dbReference type="GO" id="GO:0042981">
    <property type="term" value="P:regulation of apoptotic process"/>
    <property type="evidence" value="ECO:0007669"/>
    <property type="project" value="TreeGrafter"/>
</dbReference>
<reference evidence="20" key="1">
    <citation type="submission" date="2025-08" db="UniProtKB">
        <authorList>
            <consortium name="RefSeq"/>
        </authorList>
    </citation>
    <scope>IDENTIFICATION</scope>
</reference>
<evidence type="ECO:0000256" key="10">
    <source>
        <dbReference type="ARBA" id="ARBA00023322"/>
    </source>
</evidence>
<dbReference type="GO" id="GO:0005615">
    <property type="term" value="C:extracellular space"/>
    <property type="evidence" value="ECO:0007669"/>
    <property type="project" value="InterPro"/>
</dbReference>
<evidence type="ECO:0000256" key="14">
    <source>
        <dbReference type="ARBA" id="ARBA00046068"/>
    </source>
</evidence>
<accession>A0A2Y9QK33</accession>
<keyword evidence="19" id="KW-1185">Reference proteome</keyword>
<keyword evidence="10" id="KW-0839">Vasoconstrictor</keyword>
<keyword evidence="7" id="KW-0838">Vasoactive</keyword>
<dbReference type="KEGG" id="tmu:101351576"/>
<evidence type="ECO:0000256" key="2">
    <source>
        <dbReference type="ARBA" id="ARBA00004613"/>
    </source>
</evidence>
<dbReference type="Gene3D" id="3.30.497.10">
    <property type="entry name" value="Antithrombin, subunit I, domain 2"/>
    <property type="match status" value="1"/>
</dbReference>
<dbReference type="PROSITE" id="PS00284">
    <property type="entry name" value="SERPIN"/>
    <property type="match status" value="1"/>
</dbReference>
<organism evidence="19 20">
    <name type="scientific">Trichechus manatus latirostris</name>
    <name type="common">Florida manatee</name>
    <dbReference type="NCBI Taxonomy" id="127582"/>
    <lineage>
        <taxon>Eukaryota</taxon>
        <taxon>Metazoa</taxon>
        <taxon>Chordata</taxon>
        <taxon>Craniata</taxon>
        <taxon>Vertebrata</taxon>
        <taxon>Euteleostomi</taxon>
        <taxon>Mammalia</taxon>
        <taxon>Eutheria</taxon>
        <taxon>Afrotheria</taxon>
        <taxon>Sirenia</taxon>
        <taxon>Trichechidae</taxon>
        <taxon>Trichechus</taxon>
    </lineage>
</organism>
<protein>
    <recommendedName>
        <fullName evidence="4">Angiotensinogen</fullName>
    </recommendedName>
    <alternativeName>
        <fullName evidence="13">Serpin A8</fullName>
    </alternativeName>
</protein>
<evidence type="ECO:0000256" key="6">
    <source>
        <dbReference type="ARBA" id="ARBA00022729"/>
    </source>
</evidence>
<dbReference type="InterPro" id="IPR000227">
    <property type="entry name" value="Angiotensinogen"/>
</dbReference>
<dbReference type="FunCoup" id="A0A2Y9QK33">
    <property type="interactions" value="820"/>
</dbReference>
<feature type="signal peptide" evidence="17">
    <location>
        <begin position="1"/>
        <end position="24"/>
    </location>
</feature>
<comment type="subcellular location">
    <subcellularLocation>
        <location evidence="2">Secreted</location>
    </subcellularLocation>
</comment>
<evidence type="ECO:0000256" key="15">
    <source>
        <dbReference type="RuleBase" id="RU000411"/>
    </source>
</evidence>
<evidence type="ECO:0000256" key="5">
    <source>
        <dbReference type="ARBA" id="ARBA00022525"/>
    </source>
</evidence>
<gene>
    <name evidence="20" type="primary">AGT</name>
</gene>
<evidence type="ECO:0000256" key="9">
    <source>
        <dbReference type="ARBA" id="ARBA00023180"/>
    </source>
</evidence>
<dbReference type="Gene3D" id="2.30.39.10">
    <property type="entry name" value="Alpha-1-antitrypsin, domain 1"/>
    <property type="match status" value="1"/>
</dbReference>
<comment type="function">
    <text evidence="14">Acts directly on vascular smooth muscle as a potent vasoconstrictor, affects cardiac contractility and heart rate through its action on the sympathetic nervous system, and alters renal sodium and water absorption through its ability to stimulate the zona glomerulosa cells of the adrenal cortex to synthesize and secrete aldosterone. Acts by binding to angiotensin receptors AGTR1 and AGTR2. Also binds the DEAR/FBXW7-AS1 receptor.</text>
</comment>
<dbReference type="PANTHER" id="PTHR11461:SF13">
    <property type="entry name" value="ANGIOTENSINOGEN"/>
    <property type="match status" value="1"/>
</dbReference>
<evidence type="ECO:0000313" key="19">
    <source>
        <dbReference type="Proteomes" id="UP000248480"/>
    </source>
</evidence>
<dbReference type="GO" id="GO:0003081">
    <property type="term" value="P:regulation of systemic arterial blood pressure by renin-angiotensin"/>
    <property type="evidence" value="ECO:0007669"/>
    <property type="project" value="InterPro"/>
</dbReference>
<keyword evidence="6 17" id="KW-0732">Signal</keyword>
<comment type="function">
    <text evidence="1">Essential component of the renin-angiotensin system (RAS), a potent regulator of blood pressure, body fluid and electrolyte homeostasis.</text>
</comment>
<comment type="similarity">
    <text evidence="3 15">Belongs to the serpin family.</text>
</comment>
<dbReference type="PRINTS" id="PR00654">
    <property type="entry name" value="ANGIOTENSNGN"/>
</dbReference>
<dbReference type="OrthoDB" id="7817921at2759"/>
<keyword evidence="9" id="KW-0325">Glycoprotein</keyword>
<dbReference type="GeneID" id="101351576"/>
<comment type="function">
    <text evidence="11">Stimulates aldosterone release.</text>
</comment>
<evidence type="ECO:0000256" key="8">
    <source>
        <dbReference type="ARBA" id="ARBA00023157"/>
    </source>
</evidence>
<dbReference type="SMART" id="SM00093">
    <property type="entry name" value="SERPIN"/>
    <property type="match status" value="1"/>
</dbReference>
<dbReference type="AlphaFoldDB" id="A0A2Y9QK33"/>
<dbReference type="Pfam" id="PF00079">
    <property type="entry name" value="Serpin"/>
    <property type="match status" value="1"/>
</dbReference>
<dbReference type="InterPro" id="IPR042185">
    <property type="entry name" value="Serpin_sf_2"/>
</dbReference>
<evidence type="ECO:0000256" key="7">
    <source>
        <dbReference type="ARBA" id="ARBA00022858"/>
    </source>
</evidence>
<dbReference type="InterPro" id="IPR023796">
    <property type="entry name" value="Serpin_dom"/>
</dbReference>
<feature type="chain" id="PRO_5016116963" description="Angiotensinogen" evidence="17">
    <location>
        <begin position="25"/>
        <end position="491"/>
    </location>
</feature>
<keyword evidence="5" id="KW-0964">Secreted</keyword>
<evidence type="ECO:0000256" key="11">
    <source>
        <dbReference type="ARBA" id="ARBA00029380"/>
    </source>
</evidence>
<dbReference type="Proteomes" id="UP000248480">
    <property type="component" value="Unplaced"/>
</dbReference>
<dbReference type="GO" id="GO:0004867">
    <property type="term" value="F:serine-type endopeptidase inhibitor activity"/>
    <property type="evidence" value="ECO:0007669"/>
    <property type="project" value="InterPro"/>
</dbReference>
<dbReference type="SUPFAM" id="SSF56574">
    <property type="entry name" value="Serpins"/>
    <property type="match status" value="1"/>
</dbReference>
<proteinExistence type="inferred from homology"/>
<dbReference type="InterPro" id="IPR023795">
    <property type="entry name" value="Serpin_CS"/>
</dbReference>
<evidence type="ECO:0000256" key="4">
    <source>
        <dbReference type="ARBA" id="ARBA00015105"/>
    </source>
</evidence>
<evidence type="ECO:0000256" key="16">
    <source>
        <dbReference type="SAM" id="MobiDB-lite"/>
    </source>
</evidence>
<dbReference type="RefSeq" id="XP_023583805.1">
    <property type="nucleotide sequence ID" value="XM_023728037.1"/>
</dbReference>
<dbReference type="STRING" id="127582.A0A2Y9QK33"/>
<evidence type="ECO:0000259" key="18">
    <source>
        <dbReference type="SMART" id="SM00093"/>
    </source>
</evidence>
<dbReference type="InterPro" id="IPR036186">
    <property type="entry name" value="Serpin_sf"/>
</dbReference>
<dbReference type="InParanoid" id="A0A2Y9QK33"/>
<name>A0A2Y9QK33_TRIMA</name>
<feature type="region of interest" description="Disordered" evidence="16">
    <location>
        <begin position="467"/>
        <end position="491"/>
    </location>
</feature>
<keyword evidence="8" id="KW-1015">Disulfide bond</keyword>
<dbReference type="PANTHER" id="PTHR11461">
    <property type="entry name" value="SERINE PROTEASE INHIBITOR, SERPIN"/>
    <property type="match status" value="1"/>
</dbReference>
<evidence type="ECO:0000256" key="13">
    <source>
        <dbReference type="ARBA" id="ARBA00033182"/>
    </source>
</evidence>
<feature type="domain" description="Serpin" evidence="18">
    <location>
        <begin position="106"/>
        <end position="471"/>
    </location>
</feature>
<evidence type="ECO:0000256" key="1">
    <source>
        <dbReference type="ARBA" id="ARBA00002747"/>
    </source>
</evidence>
<evidence type="ECO:0000313" key="20">
    <source>
        <dbReference type="RefSeq" id="XP_023583805.1"/>
    </source>
</evidence>
<dbReference type="CTD" id="183"/>
<dbReference type="GO" id="GO:0042310">
    <property type="term" value="P:vasoconstriction"/>
    <property type="evidence" value="ECO:0007669"/>
    <property type="project" value="UniProtKB-KW"/>
</dbReference>